<dbReference type="RefSeq" id="WP_103320731.1">
    <property type="nucleotide sequence ID" value="NZ_PPTF01000065.1"/>
</dbReference>
<dbReference type="Proteomes" id="UP000236416">
    <property type="component" value="Unassembled WGS sequence"/>
</dbReference>
<comment type="caution">
    <text evidence="2">The sequence shown here is derived from an EMBL/GenBank/DDBJ whole genome shotgun (WGS) entry which is preliminary data.</text>
</comment>
<dbReference type="AlphaFoldDB" id="A0A2K4MM01"/>
<sequence length="125" mass="14102">MNKWIAIASALASISAHGAVIECKIDNTESTIFTSAQFCPAGTTYKRMMLNVDDPSIAAIKAQSENRQPMQAAAPRYTCDQLRAQRDYLYQVLDPHSIYHDREPQPLTKLHNVKAQMNEQNCKMM</sequence>
<gene>
    <name evidence="2" type="ORF">C2134_13650</name>
</gene>
<keyword evidence="3" id="KW-1185">Reference proteome</keyword>
<evidence type="ECO:0000313" key="2">
    <source>
        <dbReference type="EMBL" id="POA98062.1"/>
    </source>
</evidence>
<dbReference type="EMBL" id="PPTF01000065">
    <property type="protein sequence ID" value="POA98062.1"/>
    <property type="molecule type" value="Genomic_DNA"/>
</dbReference>
<evidence type="ECO:0000313" key="3">
    <source>
        <dbReference type="Proteomes" id="UP000236416"/>
    </source>
</evidence>
<name>A0A2K4MM01_9NEIS</name>
<protein>
    <submittedName>
        <fullName evidence="2">Uncharacterized protein</fullName>
    </submittedName>
</protein>
<feature type="chain" id="PRO_5014421498" evidence="1">
    <location>
        <begin position="19"/>
        <end position="125"/>
    </location>
</feature>
<evidence type="ECO:0000256" key="1">
    <source>
        <dbReference type="SAM" id="SignalP"/>
    </source>
</evidence>
<accession>A0A2K4MM01</accession>
<reference evidence="2 3" key="1">
    <citation type="submission" date="2018-01" db="EMBL/GenBank/DDBJ databases">
        <title>Genomic Sequence of Chromobacterium MWU13-2610 from wild cranberry bogs within the Cape Cod National Seashore.</title>
        <authorList>
            <person name="O'Hara-Hanley K."/>
            <person name="Soby S."/>
            <person name="Harrison A."/>
        </authorList>
    </citation>
    <scope>NUCLEOTIDE SEQUENCE [LARGE SCALE GENOMIC DNA]</scope>
    <source>
        <strain evidence="2 3">MWU13-2610</strain>
    </source>
</reference>
<keyword evidence="1" id="KW-0732">Signal</keyword>
<proteinExistence type="predicted"/>
<organism evidence="2 3">
    <name type="scientific">Chromobacterium sinusclupearum</name>
    <dbReference type="NCBI Taxonomy" id="2077146"/>
    <lineage>
        <taxon>Bacteria</taxon>
        <taxon>Pseudomonadati</taxon>
        <taxon>Pseudomonadota</taxon>
        <taxon>Betaproteobacteria</taxon>
        <taxon>Neisseriales</taxon>
        <taxon>Chromobacteriaceae</taxon>
        <taxon>Chromobacterium</taxon>
    </lineage>
</organism>
<feature type="signal peptide" evidence="1">
    <location>
        <begin position="1"/>
        <end position="18"/>
    </location>
</feature>